<organism evidence="1 2">
    <name type="scientific">Paenibacillus albidus</name>
    <dbReference type="NCBI Taxonomy" id="2041023"/>
    <lineage>
        <taxon>Bacteria</taxon>
        <taxon>Bacillati</taxon>
        <taxon>Bacillota</taxon>
        <taxon>Bacilli</taxon>
        <taxon>Bacillales</taxon>
        <taxon>Paenibacillaceae</taxon>
        <taxon>Paenibacillus</taxon>
    </lineage>
</organism>
<sequence length="39" mass="4137">MKTLAYATATLLATLASGVVSTASFLFVYQGETPEELLK</sequence>
<reference evidence="1" key="1">
    <citation type="journal article" date="2014" name="Int. J. Syst. Evol. Microbiol.">
        <title>Complete genome sequence of Corynebacterium casei LMG S-19264T (=DSM 44701T), isolated from a smear-ripened cheese.</title>
        <authorList>
            <consortium name="US DOE Joint Genome Institute (JGI-PGF)"/>
            <person name="Walter F."/>
            <person name="Albersmeier A."/>
            <person name="Kalinowski J."/>
            <person name="Ruckert C."/>
        </authorList>
    </citation>
    <scope>NUCLEOTIDE SEQUENCE</scope>
    <source>
        <strain evidence="1">CGMCC 1.16134</strain>
    </source>
</reference>
<dbReference type="AlphaFoldDB" id="A0A917C630"/>
<proteinExistence type="predicted"/>
<protein>
    <recommendedName>
        <fullName evidence="3">Cyclic lactone autoinducer peptide</fullName>
    </recommendedName>
</protein>
<dbReference type="InterPro" id="IPR009229">
    <property type="entry name" value="AgrD"/>
</dbReference>
<comment type="caution">
    <text evidence="1">The sequence shown here is derived from an EMBL/GenBank/DDBJ whole genome shotgun (WGS) entry which is preliminary data.</text>
</comment>
<keyword evidence="2" id="KW-1185">Reference proteome</keyword>
<evidence type="ECO:0008006" key="3">
    <source>
        <dbReference type="Google" id="ProtNLM"/>
    </source>
</evidence>
<gene>
    <name evidence="1" type="ORF">GCM10010912_17210</name>
</gene>
<evidence type="ECO:0000313" key="2">
    <source>
        <dbReference type="Proteomes" id="UP000637643"/>
    </source>
</evidence>
<evidence type="ECO:0000313" key="1">
    <source>
        <dbReference type="EMBL" id="GGF72591.1"/>
    </source>
</evidence>
<dbReference type="EMBL" id="BMKR01000006">
    <property type="protein sequence ID" value="GGF72591.1"/>
    <property type="molecule type" value="Genomic_DNA"/>
</dbReference>
<dbReference type="NCBIfam" id="TIGR04223">
    <property type="entry name" value="quorum_AgrD"/>
    <property type="match status" value="1"/>
</dbReference>
<reference evidence="1" key="2">
    <citation type="submission" date="2020-09" db="EMBL/GenBank/DDBJ databases">
        <authorList>
            <person name="Sun Q."/>
            <person name="Zhou Y."/>
        </authorList>
    </citation>
    <scope>NUCLEOTIDE SEQUENCE</scope>
    <source>
        <strain evidence="1">CGMCC 1.16134</strain>
    </source>
</reference>
<dbReference type="Proteomes" id="UP000637643">
    <property type="component" value="Unassembled WGS sequence"/>
</dbReference>
<dbReference type="RefSeq" id="WP_189023884.1">
    <property type="nucleotide sequence ID" value="NZ_BMKR01000006.1"/>
</dbReference>
<accession>A0A917C630</accession>
<name>A0A917C630_9BACL</name>